<dbReference type="GO" id="GO:0004372">
    <property type="term" value="F:glycine hydroxymethyltransferase activity"/>
    <property type="evidence" value="ECO:0007669"/>
    <property type="project" value="UniProtKB-UniRule"/>
</dbReference>
<gene>
    <name evidence="9" type="primary">glyA</name>
    <name evidence="12" type="ORF">MSVAZ_1058</name>
</gene>
<dbReference type="FunFam" id="3.40.640.10:FF:000001">
    <property type="entry name" value="Serine hydroxymethyltransferase"/>
    <property type="match status" value="1"/>
</dbReference>
<feature type="binding site" evidence="9">
    <location>
        <position position="117"/>
    </location>
    <ligand>
        <name>(6S)-5,6,7,8-tetrahydrofolate</name>
        <dbReference type="ChEBI" id="CHEBI:57453"/>
    </ligand>
</feature>
<comment type="subcellular location">
    <subcellularLocation>
        <location evidence="2 9">Cytoplasm</location>
    </subcellularLocation>
</comment>
<dbReference type="InterPro" id="IPR015424">
    <property type="entry name" value="PyrdxlP-dep_Trfase"/>
</dbReference>
<keyword evidence="7 9" id="KW-0808">Transferase</keyword>
<evidence type="ECO:0000256" key="6">
    <source>
        <dbReference type="ARBA" id="ARBA00022563"/>
    </source>
</evidence>
<dbReference type="Gene3D" id="3.40.640.10">
    <property type="entry name" value="Type I PLP-dependent aspartate aminotransferase-like (Major domain)"/>
    <property type="match status" value="1"/>
</dbReference>
<evidence type="ECO:0000256" key="3">
    <source>
        <dbReference type="ARBA" id="ARBA00006376"/>
    </source>
</evidence>
<dbReference type="UniPathway" id="UPA00288">
    <property type="reaction ID" value="UER01023"/>
</dbReference>
<keyword evidence="6 9" id="KW-0554">One-carbon metabolism</keyword>
<evidence type="ECO:0000256" key="8">
    <source>
        <dbReference type="ARBA" id="ARBA00022898"/>
    </source>
</evidence>
<comment type="cofactor">
    <cofactor evidence="1 9 10">
        <name>pyridoxal 5'-phosphate</name>
        <dbReference type="ChEBI" id="CHEBI:597326"/>
    </cofactor>
</comment>
<organism evidence="12 13">
    <name type="scientific">Methanosarcina vacuolata Z-761</name>
    <dbReference type="NCBI Taxonomy" id="1434123"/>
    <lineage>
        <taxon>Archaea</taxon>
        <taxon>Methanobacteriati</taxon>
        <taxon>Methanobacteriota</taxon>
        <taxon>Stenosarchaea group</taxon>
        <taxon>Methanomicrobia</taxon>
        <taxon>Methanosarcinales</taxon>
        <taxon>Methanosarcinaceae</taxon>
        <taxon>Methanosarcina</taxon>
    </lineage>
</organism>
<comment type="pathway">
    <text evidence="9">One-carbon metabolism; tetrahydrofolate interconversion.</text>
</comment>
<feature type="binding site" evidence="9">
    <location>
        <position position="241"/>
    </location>
    <ligand>
        <name>(6S)-5,6,7,8-tetrahydrofolate</name>
        <dbReference type="ChEBI" id="CHEBI:57453"/>
    </ligand>
</feature>
<dbReference type="STRING" id="1434123.MSVAZ_1058"/>
<keyword evidence="12" id="KW-0489">Methyltransferase</keyword>
<dbReference type="InterPro" id="IPR015422">
    <property type="entry name" value="PyrdxlP-dep_Trfase_small"/>
</dbReference>
<keyword evidence="12" id="KW-0456">Lyase</keyword>
<evidence type="ECO:0000256" key="5">
    <source>
        <dbReference type="ARBA" id="ARBA00022490"/>
    </source>
</evidence>
<dbReference type="PATRIC" id="fig|1434123.4.peg.1232"/>
<evidence type="ECO:0000313" key="13">
    <source>
        <dbReference type="Proteomes" id="UP000033096"/>
    </source>
</evidence>
<dbReference type="NCBIfam" id="NF000586">
    <property type="entry name" value="PRK00011.1"/>
    <property type="match status" value="1"/>
</dbReference>
<feature type="binding site" evidence="9">
    <location>
        <begin position="350"/>
        <end position="352"/>
    </location>
    <ligand>
        <name>(6S)-5,6,7,8-tetrahydrofolate</name>
        <dbReference type="ChEBI" id="CHEBI:57453"/>
    </ligand>
</feature>
<keyword evidence="13" id="KW-1185">Reference proteome</keyword>
<name>A0A0E3Q229_9EURY</name>
<dbReference type="GO" id="GO:0030170">
    <property type="term" value="F:pyridoxal phosphate binding"/>
    <property type="evidence" value="ECO:0007669"/>
    <property type="project" value="UniProtKB-UniRule"/>
</dbReference>
<dbReference type="PANTHER" id="PTHR11680:SF35">
    <property type="entry name" value="SERINE HYDROXYMETHYLTRANSFERASE 1"/>
    <property type="match status" value="1"/>
</dbReference>
<comment type="subunit">
    <text evidence="4 9">Homodimer.</text>
</comment>
<dbReference type="GO" id="GO:0016829">
    <property type="term" value="F:lyase activity"/>
    <property type="evidence" value="ECO:0007669"/>
    <property type="project" value="UniProtKB-KW"/>
</dbReference>
<keyword evidence="9" id="KW-0028">Amino-acid biosynthesis</keyword>
<dbReference type="InterPro" id="IPR019798">
    <property type="entry name" value="Ser_HO-MeTrfase_PLP_BS"/>
</dbReference>
<dbReference type="PIRSF" id="PIRSF000412">
    <property type="entry name" value="SHMT"/>
    <property type="match status" value="1"/>
</dbReference>
<keyword evidence="8 9" id="KW-0663">Pyridoxal phosphate</keyword>
<dbReference type="RefSeq" id="WP_048119084.1">
    <property type="nucleotide sequence ID" value="NZ_CP009520.1"/>
</dbReference>
<dbReference type="AlphaFoldDB" id="A0A0E3Q229"/>
<dbReference type="GO" id="GO:0035999">
    <property type="term" value="P:tetrahydrofolate interconversion"/>
    <property type="evidence" value="ECO:0007669"/>
    <property type="project" value="UniProtKB-UniRule"/>
</dbReference>
<dbReference type="HOGENOM" id="CLU_022477_2_1_2"/>
<dbReference type="InterPro" id="IPR039429">
    <property type="entry name" value="SHMT-like_dom"/>
</dbReference>
<dbReference type="GO" id="GO:0005737">
    <property type="term" value="C:cytoplasm"/>
    <property type="evidence" value="ECO:0007669"/>
    <property type="project" value="UniProtKB-SubCell"/>
</dbReference>
<dbReference type="GO" id="GO:0032259">
    <property type="term" value="P:methylation"/>
    <property type="evidence" value="ECO:0007669"/>
    <property type="project" value="UniProtKB-KW"/>
</dbReference>
<accession>A0A0E3Q229</accession>
<dbReference type="Proteomes" id="UP000033096">
    <property type="component" value="Chromosome"/>
</dbReference>
<comment type="function">
    <text evidence="9">Catalyzes the reversible interconversion of serine and glycine with tetrahydrofolate (THF) serving as the one-carbon carrier. Also exhibits THF-independent aldolase activity toward beta-hydroxyamino acids, producing glycine and aldehydes, via a retro-aldol mechanism.</text>
</comment>
<dbReference type="Gene3D" id="3.90.1150.10">
    <property type="entry name" value="Aspartate Aminotransferase, domain 1"/>
    <property type="match status" value="1"/>
</dbReference>
<evidence type="ECO:0000256" key="9">
    <source>
        <dbReference type="HAMAP-Rule" id="MF_00051"/>
    </source>
</evidence>
<dbReference type="HAMAP" id="MF_00051">
    <property type="entry name" value="SHMT"/>
    <property type="match status" value="1"/>
</dbReference>
<comment type="catalytic activity">
    <reaction evidence="9">
        <text>(6R)-5,10-methylene-5,6,7,8-tetrahydrofolate + glycine + H2O = (6S)-5,6,7,8-tetrahydrofolate + L-serine</text>
        <dbReference type="Rhea" id="RHEA:15481"/>
        <dbReference type="ChEBI" id="CHEBI:15377"/>
        <dbReference type="ChEBI" id="CHEBI:15636"/>
        <dbReference type="ChEBI" id="CHEBI:33384"/>
        <dbReference type="ChEBI" id="CHEBI:57305"/>
        <dbReference type="ChEBI" id="CHEBI:57453"/>
        <dbReference type="EC" id="2.1.2.1"/>
    </reaction>
</comment>
<dbReference type="InterPro" id="IPR001085">
    <property type="entry name" value="Ser_HO-MeTrfase"/>
</dbReference>
<evidence type="ECO:0000256" key="7">
    <source>
        <dbReference type="ARBA" id="ARBA00022679"/>
    </source>
</evidence>
<dbReference type="GeneID" id="24826464"/>
<dbReference type="EMBL" id="CP009520">
    <property type="protein sequence ID" value="AKB43327.1"/>
    <property type="molecule type" value="Genomic_DNA"/>
</dbReference>
<feature type="domain" description="Serine hydroxymethyltransferase-like" evidence="11">
    <location>
        <begin position="5"/>
        <end position="381"/>
    </location>
</feature>
<dbReference type="InterPro" id="IPR015421">
    <property type="entry name" value="PyrdxlP-dep_Trfase_major"/>
</dbReference>
<dbReference type="PANTHER" id="PTHR11680">
    <property type="entry name" value="SERINE HYDROXYMETHYLTRANSFERASE"/>
    <property type="match status" value="1"/>
</dbReference>
<evidence type="ECO:0000259" key="11">
    <source>
        <dbReference type="Pfam" id="PF00464"/>
    </source>
</evidence>
<reference evidence="12 13" key="1">
    <citation type="submission" date="2014-07" db="EMBL/GenBank/DDBJ databases">
        <title>Methanogenic archaea and the global carbon cycle.</title>
        <authorList>
            <person name="Henriksen J.R."/>
            <person name="Luke J."/>
            <person name="Reinhart S."/>
            <person name="Benedict M.N."/>
            <person name="Youngblut N.D."/>
            <person name="Metcalf M.E."/>
            <person name="Whitaker R.J."/>
            <person name="Metcalf W.W."/>
        </authorList>
    </citation>
    <scope>NUCLEOTIDE SEQUENCE [LARGE SCALE GENOMIC DNA]</scope>
    <source>
        <strain evidence="12 13">Z-761</strain>
    </source>
</reference>
<comment type="similarity">
    <text evidence="3 9">Belongs to the SHMT family.</text>
</comment>
<dbReference type="EC" id="2.1.2.1" evidence="9"/>
<sequence length="412" mass="45129">MSYIEKIDPELFEAIKKEAERQEYKLNLIASENYASKAVMEAQGSILTNKYAEGYSGKRYYGGCDFVDIAEDLAIARAKKIFNANYVNVQPHSGSGANMAVYFSVLHPGDTIMSMDLSHGGHLSHGSPVSFSGKLFNIVPYGVSKKTEMLDYSELLKKAKENKPQMIVCGASAYPREIDFKQFREIADEVGAYLLADIAHIAGLVVAGVHQSPVPYADFVTSTTHKTLRGPRGGIIISRTEELSTGINKAVFPGLQGGPLMHIIAGKAVAFKEAMSEKFKQDQIQTVKNAKTLCKCLKEKGFDMVSGDTDNHLMLVNLNNMNITGKDAEAALSKSGIIANKNTVPFETRSPFITSGVRLGTPACTTRGMKETEMELIADYIETAITNSENEKILSETSDKVRELCSRFPVYC</sequence>
<feature type="binding site" evidence="9">
    <location>
        <begin position="121"/>
        <end position="123"/>
    </location>
    <ligand>
        <name>(6S)-5,6,7,8-tetrahydrofolate</name>
        <dbReference type="ChEBI" id="CHEBI:57453"/>
    </ligand>
</feature>
<dbReference type="UniPathway" id="UPA00193"/>
<dbReference type="GO" id="GO:0019264">
    <property type="term" value="P:glycine biosynthetic process from serine"/>
    <property type="evidence" value="ECO:0007669"/>
    <property type="project" value="UniProtKB-UniRule"/>
</dbReference>
<dbReference type="KEGG" id="mvc:MSVAZ_1058"/>
<protein>
    <recommendedName>
        <fullName evidence="9">Serine hydroxymethyltransferase</fullName>
        <shortName evidence="9">SHMT</shortName>
        <shortName evidence="9">Serine methylase</shortName>
        <ecNumber evidence="9">2.1.2.1</ecNumber>
    </recommendedName>
</protein>
<dbReference type="GO" id="GO:0008168">
    <property type="term" value="F:methyltransferase activity"/>
    <property type="evidence" value="ECO:0007669"/>
    <property type="project" value="UniProtKB-KW"/>
</dbReference>
<feature type="modified residue" description="N6-(pyridoxal phosphate)lysine" evidence="9 10">
    <location>
        <position position="226"/>
    </location>
</feature>
<comment type="pathway">
    <text evidence="9">Amino-acid biosynthesis; glycine biosynthesis; glycine from L-serine: step 1/1.</text>
</comment>
<dbReference type="Pfam" id="PF00464">
    <property type="entry name" value="SHMT"/>
    <property type="match status" value="1"/>
</dbReference>
<dbReference type="GeneID" id="24809459"/>
<proteinExistence type="inferred from homology"/>
<evidence type="ECO:0000256" key="10">
    <source>
        <dbReference type="PIRSR" id="PIRSR000412-50"/>
    </source>
</evidence>
<dbReference type="PROSITE" id="PS00096">
    <property type="entry name" value="SHMT"/>
    <property type="match status" value="1"/>
</dbReference>
<feature type="site" description="Plays an important role in substrate specificity" evidence="9">
    <location>
        <position position="225"/>
    </location>
</feature>
<keyword evidence="5 9" id="KW-0963">Cytoplasm</keyword>
<evidence type="ECO:0000256" key="1">
    <source>
        <dbReference type="ARBA" id="ARBA00001933"/>
    </source>
</evidence>
<dbReference type="InterPro" id="IPR049943">
    <property type="entry name" value="Ser_HO-MeTrfase-like"/>
</dbReference>
<evidence type="ECO:0000256" key="4">
    <source>
        <dbReference type="ARBA" id="ARBA00011738"/>
    </source>
</evidence>
<dbReference type="SUPFAM" id="SSF53383">
    <property type="entry name" value="PLP-dependent transferases"/>
    <property type="match status" value="1"/>
</dbReference>
<dbReference type="CDD" id="cd00378">
    <property type="entry name" value="SHMT"/>
    <property type="match status" value="1"/>
</dbReference>
<evidence type="ECO:0000256" key="2">
    <source>
        <dbReference type="ARBA" id="ARBA00004496"/>
    </source>
</evidence>
<evidence type="ECO:0000313" key="12">
    <source>
        <dbReference type="EMBL" id="AKB43327.1"/>
    </source>
</evidence>